<dbReference type="SUPFAM" id="SSF52540">
    <property type="entry name" value="P-loop containing nucleoside triphosphate hydrolases"/>
    <property type="match status" value="1"/>
</dbReference>
<sequence length="144" mass="16190">MDVCIFIGLQASGKSTFFRERFAATHDYVSKDLLRNNRRPGRRQLQLVEEALQAGHSVVIDNTNPAAEDRADLIALGHRYHARVIGYFFPPDVKRSLRWNDQRTGKAHVPRIGIFSVLKKMTPPLYKGGVRSALSRAGAGRLSF</sequence>
<evidence type="ECO:0000313" key="2">
    <source>
        <dbReference type="Proteomes" id="UP001344906"/>
    </source>
</evidence>
<dbReference type="Gene3D" id="3.40.50.300">
    <property type="entry name" value="P-loop containing nucleotide triphosphate hydrolases"/>
    <property type="match status" value="1"/>
</dbReference>
<dbReference type="Pfam" id="PF13671">
    <property type="entry name" value="AAA_33"/>
    <property type="match status" value="1"/>
</dbReference>
<dbReference type="PANTHER" id="PTHR12083">
    <property type="entry name" value="BIFUNCTIONAL POLYNUCLEOTIDE PHOSPHATASE/KINASE"/>
    <property type="match status" value="1"/>
</dbReference>
<accession>A0ABQ6G0H1</accession>
<dbReference type="PANTHER" id="PTHR12083:SF9">
    <property type="entry name" value="BIFUNCTIONAL POLYNUCLEOTIDE PHOSPHATASE_KINASE"/>
    <property type="match status" value="1"/>
</dbReference>
<keyword evidence="2" id="KW-1185">Reference proteome</keyword>
<comment type="caution">
    <text evidence="1">The sequence shown here is derived from an EMBL/GenBank/DDBJ whole genome shotgun (WGS) entry which is preliminary data.</text>
</comment>
<organism evidence="1 2">
    <name type="scientific">Dictyobacter halimunensis</name>
    <dbReference type="NCBI Taxonomy" id="3026934"/>
    <lineage>
        <taxon>Bacteria</taxon>
        <taxon>Bacillati</taxon>
        <taxon>Chloroflexota</taxon>
        <taxon>Ktedonobacteria</taxon>
        <taxon>Ktedonobacterales</taxon>
        <taxon>Dictyobacteraceae</taxon>
        <taxon>Dictyobacter</taxon>
    </lineage>
</organism>
<reference evidence="1 2" key="1">
    <citation type="submission" date="2023-02" db="EMBL/GenBank/DDBJ databases">
        <title>Dictyobacter halimunensis sp. nov., a new member of the class Ktedonobacteria from forest soil in a geothermal area.</title>
        <authorList>
            <person name="Rachmania M.K."/>
            <person name="Ningsih F."/>
            <person name="Sakai Y."/>
            <person name="Yabe S."/>
            <person name="Yokota A."/>
            <person name="Sjamsuridzal W."/>
        </authorList>
    </citation>
    <scope>NUCLEOTIDE SEQUENCE [LARGE SCALE GENOMIC DNA]</scope>
    <source>
        <strain evidence="1 2">S3.2.2.5</strain>
    </source>
</reference>
<dbReference type="Proteomes" id="UP001344906">
    <property type="component" value="Unassembled WGS sequence"/>
</dbReference>
<dbReference type="RefSeq" id="WP_338256031.1">
    <property type="nucleotide sequence ID" value="NZ_BSRI01000002.1"/>
</dbReference>
<name>A0ABQ6G0H1_9CHLR</name>
<evidence type="ECO:0008006" key="3">
    <source>
        <dbReference type="Google" id="ProtNLM"/>
    </source>
</evidence>
<protein>
    <recommendedName>
        <fullName evidence="3">Kinase</fullName>
    </recommendedName>
</protein>
<proteinExistence type="predicted"/>
<dbReference type="EMBL" id="BSRI01000002">
    <property type="protein sequence ID" value="GLV59407.1"/>
    <property type="molecule type" value="Genomic_DNA"/>
</dbReference>
<gene>
    <name evidence="1" type="ORF">KDH_62340</name>
</gene>
<dbReference type="InterPro" id="IPR027417">
    <property type="entry name" value="P-loop_NTPase"/>
</dbReference>
<evidence type="ECO:0000313" key="1">
    <source>
        <dbReference type="EMBL" id="GLV59407.1"/>
    </source>
</evidence>